<feature type="transmembrane region" description="Helical" evidence="1">
    <location>
        <begin position="371"/>
        <end position="391"/>
    </location>
</feature>
<feature type="transmembrane region" description="Helical" evidence="1">
    <location>
        <begin position="105"/>
        <end position="124"/>
    </location>
</feature>
<gene>
    <name evidence="3" type="ORF">GCM10009105_04700</name>
</gene>
<keyword evidence="1" id="KW-0472">Membrane</keyword>
<reference evidence="4" key="1">
    <citation type="journal article" date="2019" name="Int. J. Syst. Evol. Microbiol.">
        <title>The Global Catalogue of Microorganisms (GCM) 10K type strain sequencing project: providing services to taxonomists for standard genome sequencing and annotation.</title>
        <authorList>
            <consortium name="The Broad Institute Genomics Platform"/>
            <consortium name="The Broad Institute Genome Sequencing Center for Infectious Disease"/>
            <person name="Wu L."/>
            <person name="Ma J."/>
        </authorList>
    </citation>
    <scope>NUCLEOTIDE SEQUENCE [LARGE SCALE GENOMIC DNA]</scope>
    <source>
        <strain evidence="4">JCM 15421</strain>
    </source>
</reference>
<dbReference type="Proteomes" id="UP001501523">
    <property type="component" value="Unassembled WGS sequence"/>
</dbReference>
<feature type="transmembrane region" description="Helical" evidence="1">
    <location>
        <begin position="237"/>
        <end position="256"/>
    </location>
</feature>
<keyword evidence="1" id="KW-1133">Transmembrane helix</keyword>
<evidence type="ECO:0000256" key="1">
    <source>
        <dbReference type="SAM" id="Phobius"/>
    </source>
</evidence>
<feature type="transmembrane region" description="Helical" evidence="1">
    <location>
        <begin position="325"/>
        <end position="351"/>
    </location>
</feature>
<feature type="transmembrane region" description="Helical" evidence="1">
    <location>
        <begin position="180"/>
        <end position="198"/>
    </location>
</feature>
<feature type="domain" description="Heparan-alpha-glucosaminide N-acetyltransferase catalytic" evidence="2">
    <location>
        <begin position="26"/>
        <end position="236"/>
    </location>
</feature>
<evidence type="ECO:0000313" key="4">
    <source>
        <dbReference type="Proteomes" id="UP001501523"/>
    </source>
</evidence>
<feature type="transmembrane region" description="Helical" evidence="1">
    <location>
        <begin position="287"/>
        <end position="305"/>
    </location>
</feature>
<feature type="transmembrane region" description="Helical" evidence="1">
    <location>
        <begin position="136"/>
        <end position="168"/>
    </location>
</feature>
<dbReference type="PANTHER" id="PTHR40407">
    <property type="entry name" value="MEMBRANE PROTEIN-LIKE PROTEIN"/>
    <property type="match status" value="1"/>
</dbReference>
<feature type="transmembrane region" description="Helical" evidence="1">
    <location>
        <begin position="32"/>
        <end position="52"/>
    </location>
</feature>
<evidence type="ECO:0000259" key="2">
    <source>
        <dbReference type="Pfam" id="PF07786"/>
    </source>
</evidence>
<evidence type="ECO:0000313" key="3">
    <source>
        <dbReference type="EMBL" id="GAA0706547.1"/>
    </source>
</evidence>
<dbReference type="RefSeq" id="WP_343786771.1">
    <property type="nucleotide sequence ID" value="NZ_BAAAEU010000002.1"/>
</dbReference>
<proteinExistence type="predicted"/>
<comment type="caution">
    <text evidence="3">The sequence shown here is derived from an EMBL/GenBank/DDBJ whole genome shotgun (WGS) entry which is preliminary data.</text>
</comment>
<dbReference type="Pfam" id="PF07786">
    <property type="entry name" value="HGSNAT_cat"/>
    <property type="match status" value="1"/>
</dbReference>
<protein>
    <submittedName>
        <fullName evidence="3">DUF1624 domain-containing protein</fullName>
    </submittedName>
</protein>
<keyword evidence="4" id="KW-1185">Reference proteome</keyword>
<dbReference type="InterPro" id="IPR012429">
    <property type="entry name" value="HGSNAT_cat"/>
</dbReference>
<dbReference type="PANTHER" id="PTHR40407:SF1">
    <property type="entry name" value="HEPARAN-ALPHA-GLUCOSAMINIDE N-ACETYLTRANSFERASE CATALYTIC DOMAIN-CONTAINING PROTEIN"/>
    <property type="match status" value="1"/>
</dbReference>
<keyword evidence="1" id="KW-0812">Transmembrane</keyword>
<accession>A0ABP3TID6</accession>
<organism evidence="3 4">
    <name type="scientific">Dokdonella soli</name>
    <dbReference type="NCBI Taxonomy" id="529810"/>
    <lineage>
        <taxon>Bacteria</taxon>
        <taxon>Pseudomonadati</taxon>
        <taxon>Pseudomonadota</taxon>
        <taxon>Gammaproteobacteria</taxon>
        <taxon>Lysobacterales</taxon>
        <taxon>Rhodanobacteraceae</taxon>
        <taxon>Dokdonella</taxon>
    </lineage>
</organism>
<sequence>MIEDKTEALVADAQAIIEDRPPQRSRIESIDLLRGIIIVIMALDHVHDFFGAPGASPTDLSTTTAPLFFTRWITHFCAPVFFLLTGAGACLTLQRMSKRELSRFLVTRGLWLIVLEVVVMRFALQFNLDYQVTMLTVLWALGWAMIVLAVLIHLPTWAIVAFGVVLVAGHNLLDGVQAEALGSFAPLWSVLHAPGFVINSAQHIVFVAYPLIPWVGVTALGYALGSAYRWRADRRQTLLLWLGIGLSLGFLALRLVNVYGDPVAWSVQKSPLWTALSFLDTRKYPPSLLFLLMTLGPALLLLRAFDGGVPRPLRPAWIIGKVPLFFYVVHFYLIHLLAVAACYLCFGSVGGMFHSPDLGHFPFTAPPGWDFGLPTIYLLWALVVLILYPLCRWYADVKQRRKDWWLSYL</sequence>
<feature type="transmembrane region" description="Helical" evidence="1">
    <location>
        <begin position="204"/>
        <end position="225"/>
    </location>
</feature>
<feature type="transmembrane region" description="Helical" evidence="1">
    <location>
        <begin position="72"/>
        <end position="93"/>
    </location>
</feature>
<dbReference type="EMBL" id="BAAAEU010000002">
    <property type="protein sequence ID" value="GAA0706547.1"/>
    <property type="molecule type" value="Genomic_DNA"/>
</dbReference>
<name>A0ABP3TID6_9GAMM</name>